<dbReference type="Proteomes" id="UP001062846">
    <property type="component" value="Chromosome 11"/>
</dbReference>
<evidence type="ECO:0000313" key="2">
    <source>
        <dbReference type="Proteomes" id="UP001062846"/>
    </source>
</evidence>
<name>A0ACC0LPV3_RHOML</name>
<evidence type="ECO:0000313" key="1">
    <source>
        <dbReference type="EMBL" id="KAI8530364.1"/>
    </source>
</evidence>
<keyword evidence="2" id="KW-1185">Reference proteome</keyword>
<reference evidence="1" key="1">
    <citation type="submission" date="2022-02" db="EMBL/GenBank/DDBJ databases">
        <title>Plant Genome Project.</title>
        <authorList>
            <person name="Zhang R.-G."/>
        </authorList>
    </citation>
    <scope>NUCLEOTIDE SEQUENCE</scope>
    <source>
        <strain evidence="1">AT1</strain>
    </source>
</reference>
<proteinExistence type="predicted"/>
<gene>
    <name evidence="1" type="ORF">RHMOL_Rhmol11G0052200</name>
</gene>
<comment type="caution">
    <text evidence="1">The sequence shown here is derived from an EMBL/GenBank/DDBJ whole genome shotgun (WGS) entry which is preliminary data.</text>
</comment>
<protein>
    <submittedName>
        <fullName evidence="1">Uncharacterized protein</fullName>
    </submittedName>
</protein>
<organism evidence="1 2">
    <name type="scientific">Rhododendron molle</name>
    <name type="common">Chinese azalea</name>
    <name type="synonym">Azalea mollis</name>
    <dbReference type="NCBI Taxonomy" id="49168"/>
    <lineage>
        <taxon>Eukaryota</taxon>
        <taxon>Viridiplantae</taxon>
        <taxon>Streptophyta</taxon>
        <taxon>Embryophyta</taxon>
        <taxon>Tracheophyta</taxon>
        <taxon>Spermatophyta</taxon>
        <taxon>Magnoliopsida</taxon>
        <taxon>eudicotyledons</taxon>
        <taxon>Gunneridae</taxon>
        <taxon>Pentapetalae</taxon>
        <taxon>asterids</taxon>
        <taxon>Ericales</taxon>
        <taxon>Ericaceae</taxon>
        <taxon>Ericoideae</taxon>
        <taxon>Rhodoreae</taxon>
        <taxon>Rhododendron</taxon>
    </lineage>
</organism>
<dbReference type="EMBL" id="CM046398">
    <property type="protein sequence ID" value="KAI8530364.1"/>
    <property type="molecule type" value="Genomic_DNA"/>
</dbReference>
<sequence length="92" mass="10762">MGAIGGDELTKWEKMQGSLFSGLKPFFFPFSLDLPQHEDRTFVLKFCAMEIYNEAIRDLLCTDSTLFRVLDDPKVSFVRVTFYVDKLKWKNE</sequence>
<accession>A0ACC0LPV3</accession>